<feature type="transmembrane region" description="Helical" evidence="2">
    <location>
        <begin position="53"/>
        <end position="73"/>
    </location>
</feature>
<evidence type="ECO:0000256" key="1">
    <source>
        <dbReference type="SAM" id="MobiDB-lite"/>
    </source>
</evidence>
<evidence type="ECO:0000313" key="5">
    <source>
        <dbReference type="Proteomes" id="UP000261739"/>
    </source>
</evidence>
<organism evidence="4 5">
    <name type="scientific">Corynebacterium nuruki</name>
    <dbReference type="NCBI Taxonomy" id="1032851"/>
    <lineage>
        <taxon>Bacteria</taxon>
        <taxon>Bacillati</taxon>
        <taxon>Actinomycetota</taxon>
        <taxon>Actinomycetes</taxon>
        <taxon>Mycobacteriales</taxon>
        <taxon>Corynebacteriaceae</taxon>
        <taxon>Corynebacterium</taxon>
    </lineage>
</organism>
<dbReference type="PANTHER" id="PTHR21180">
    <property type="entry name" value="ENDONUCLEASE/EXONUCLEASE/PHOSPHATASE FAMILY DOMAIN-CONTAINING PROTEIN 1"/>
    <property type="match status" value="1"/>
</dbReference>
<dbReference type="GO" id="GO:0015627">
    <property type="term" value="C:type II protein secretion system complex"/>
    <property type="evidence" value="ECO:0007669"/>
    <property type="project" value="TreeGrafter"/>
</dbReference>
<name>A0A3D4SWK2_9CORY</name>
<dbReference type="STRING" id="863239.GCA_000213935_00738"/>
<evidence type="ECO:0000259" key="3">
    <source>
        <dbReference type="SMART" id="SM00278"/>
    </source>
</evidence>
<dbReference type="InterPro" id="IPR003583">
    <property type="entry name" value="Hlx-hairpin-Hlx_DNA-bd_motif"/>
</dbReference>
<dbReference type="SUPFAM" id="SSF47781">
    <property type="entry name" value="RuvA domain 2-like"/>
    <property type="match status" value="1"/>
</dbReference>
<dbReference type="SMART" id="SM00278">
    <property type="entry name" value="HhH1"/>
    <property type="match status" value="2"/>
</dbReference>
<dbReference type="Proteomes" id="UP000261739">
    <property type="component" value="Unassembled WGS sequence"/>
</dbReference>
<dbReference type="GO" id="GO:0015628">
    <property type="term" value="P:protein secretion by the type II secretion system"/>
    <property type="evidence" value="ECO:0007669"/>
    <property type="project" value="TreeGrafter"/>
</dbReference>
<protein>
    <recommendedName>
        <fullName evidence="3">Helix-hairpin-helix DNA-binding motif class 1 domain-containing protein</fullName>
    </recommendedName>
</protein>
<reference evidence="4 5" key="1">
    <citation type="journal article" date="2018" name="Nat. Biotechnol.">
        <title>A standardized bacterial taxonomy based on genome phylogeny substantially revises the tree of life.</title>
        <authorList>
            <person name="Parks D.H."/>
            <person name="Chuvochina M."/>
            <person name="Waite D.W."/>
            <person name="Rinke C."/>
            <person name="Skarshewski A."/>
            <person name="Chaumeil P.A."/>
            <person name="Hugenholtz P."/>
        </authorList>
    </citation>
    <scope>NUCLEOTIDE SEQUENCE [LARGE SCALE GENOMIC DNA]</scope>
    <source>
        <strain evidence="4">UBA11247</strain>
    </source>
</reference>
<feature type="compositionally biased region" description="Gly residues" evidence="1">
    <location>
        <begin position="183"/>
        <end position="193"/>
    </location>
</feature>
<keyword evidence="2" id="KW-1133">Transmembrane helix</keyword>
<gene>
    <name evidence="4" type="ORF">DIW82_01000</name>
</gene>
<dbReference type="GO" id="GO:0006281">
    <property type="term" value="P:DNA repair"/>
    <property type="evidence" value="ECO:0007669"/>
    <property type="project" value="InterPro"/>
</dbReference>
<feature type="domain" description="Helix-hairpin-helix DNA-binding motif class 1" evidence="3">
    <location>
        <begin position="220"/>
        <end position="239"/>
    </location>
</feature>
<dbReference type="InterPro" id="IPR051675">
    <property type="entry name" value="Endo/Exo/Phosphatase_dom_1"/>
</dbReference>
<dbReference type="PANTHER" id="PTHR21180:SF32">
    <property type="entry name" value="ENDONUCLEASE_EXONUCLEASE_PHOSPHATASE FAMILY DOMAIN-CONTAINING PROTEIN 1"/>
    <property type="match status" value="1"/>
</dbReference>
<feature type="domain" description="Helix-hairpin-helix DNA-binding motif class 1" evidence="3">
    <location>
        <begin position="250"/>
        <end position="269"/>
    </location>
</feature>
<dbReference type="Pfam" id="PF12836">
    <property type="entry name" value="HHH_3"/>
    <property type="match status" value="1"/>
</dbReference>
<keyword evidence="2" id="KW-0812">Transmembrane</keyword>
<dbReference type="GO" id="GO:0003677">
    <property type="term" value="F:DNA binding"/>
    <property type="evidence" value="ECO:0007669"/>
    <property type="project" value="InterPro"/>
</dbReference>
<dbReference type="InterPro" id="IPR010994">
    <property type="entry name" value="RuvA_2-like"/>
</dbReference>
<dbReference type="Pfam" id="PF10531">
    <property type="entry name" value="SLBB"/>
    <property type="match status" value="1"/>
</dbReference>
<keyword evidence="2" id="KW-0472">Membrane</keyword>
<dbReference type="InterPro" id="IPR019554">
    <property type="entry name" value="Soluble_ligand-bd"/>
</dbReference>
<comment type="caution">
    <text evidence="4">The sequence shown here is derived from an EMBL/GenBank/DDBJ whole genome shotgun (WGS) entry which is preliminary data.</text>
</comment>
<sequence length="272" mass="26461">MGGDAREHGPGNGRRSAAEKVAARVEALTQQVPGHELADVRFERRAVVAPKSARALVTVAAVVVAVVVGVMLVGKFSGGGDGAGEPAAVGLSPVGETTATAPTTVAAGQADPSPVVSVQGMVTRPGLVTVEAATRLGQLADLAGGALPGARLDGLNLAEKVVDGLQLVVDDAGSRVVYPGGAGAAATGGGEPGNAGAPPAGTGEAAGQGTAVNLNTADATALGGLPGVGPKTAEAIIAWRDAHGPFSSVEQLMEVKGIGPAKFEALRDGVTV</sequence>
<dbReference type="EMBL" id="DQID01000023">
    <property type="protein sequence ID" value="HCT13397.1"/>
    <property type="molecule type" value="Genomic_DNA"/>
</dbReference>
<evidence type="ECO:0000256" key="2">
    <source>
        <dbReference type="SAM" id="Phobius"/>
    </source>
</evidence>
<evidence type="ECO:0000313" key="4">
    <source>
        <dbReference type="EMBL" id="HCT13397.1"/>
    </source>
</evidence>
<feature type="compositionally biased region" description="Low complexity" evidence="1">
    <location>
        <begin position="194"/>
        <end position="208"/>
    </location>
</feature>
<dbReference type="AlphaFoldDB" id="A0A3D4SWK2"/>
<dbReference type="Gene3D" id="1.10.150.280">
    <property type="entry name" value="AF1531-like domain"/>
    <property type="match status" value="1"/>
</dbReference>
<feature type="region of interest" description="Disordered" evidence="1">
    <location>
        <begin position="183"/>
        <end position="208"/>
    </location>
</feature>
<dbReference type="NCBIfam" id="TIGR00426">
    <property type="entry name" value="competence protein ComEA helix-hairpin-helix repeat region"/>
    <property type="match status" value="1"/>
</dbReference>
<dbReference type="InterPro" id="IPR004509">
    <property type="entry name" value="Competence_ComEA_HhH"/>
</dbReference>
<accession>A0A3D4SWK2</accession>
<proteinExistence type="predicted"/>